<reference evidence="1 2" key="1">
    <citation type="submission" date="2020-03" db="EMBL/GenBank/DDBJ databases">
        <title>Dissostichus mawsoni Genome sequencing and assembly.</title>
        <authorList>
            <person name="Park H."/>
        </authorList>
    </citation>
    <scope>NUCLEOTIDE SEQUENCE [LARGE SCALE GENOMIC DNA]</scope>
    <source>
        <strain evidence="1">DM0001</strain>
        <tissue evidence="1">Muscle</tissue>
    </source>
</reference>
<protein>
    <submittedName>
        <fullName evidence="1">Uncharacterized protein</fullName>
    </submittedName>
</protein>
<sequence length="102" mass="11450">MSLAKASRNSMRPCAGRAMVWPCALPNPGPRLTIHVIFPILPHQEFALERPPRLILHYVRVARAQLGVMFDKVPEIIAELYGHRHRESEAALVSTSPDLGYL</sequence>
<proteinExistence type="predicted"/>
<dbReference type="EMBL" id="JAAKFY010000022">
    <property type="protein sequence ID" value="KAF3837992.1"/>
    <property type="molecule type" value="Genomic_DNA"/>
</dbReference>
<keyword evidence="2" id="KW-1185">Reference proteome</keyword>
<organism evidence="1 2">
    <name type="scientific">Dissostichus mawsoni</name>
    <name type="common">Antarctic cod</name>
    <dbReference type="NCBI Taxonomy" id="36200"/>
    <lineage>
        <taxon>Eukaryota</taxon>
        <taxon>Metazoa</taxon>
        <taxon>Chordata</taxon>
        <taxon>Craniata</taxon>
        <taxon>Vertebrata</taxon>
        <taxon>Euteleostomi</taxon>
        <taxon>Actinopterygii</taxon>
        <taxon>Neopterygii</taxon>
        <taxon>Teleostei</taxon>
        <taxon>Neoteleostei</taxon>
        <taxon>Acanthomorphata</taxon>
        <taxon>Eupercaria</taxon>
        <taxon>Perciformes</taxon>
        <taxon>Notothenioidei</taxon>
        <taxon>Nototheniidae</taxon>
        <taxon>Dissostichus</taxon>
    </lineage>
</organism>
<dbReference type="AlphaFoldDB" id="A0A7J5XLM6"/>
<evidence type="ECO:0000313" key="1">
    <source>
        <dbReference type="EMBL" id="KAF3837992.1"/>
    </source>
</evidence>
<name>A0A7J5XLM6_DISMA</name>
<dbReference type="Proteomes" id="UP000518266">
    <property type="component" value="Unassembled WGS sequence"/>
</dbReference>
<comment type="caution">
    <text evidence="1">The sequence shown here is derived from an EMBL/GenBank/DDBJ whole genome shotgun (WGS) entry which is preliminary data.</text>
</comment>
<evidence type="ECO:0000313" key="2">
    <source>
        <dbReference type="Proteomes" id="UP000518266"/>
    </source>
</evidence>
<gene>
    <name evidence="1" type="ORF">F7725_009760</name>
</gene>
<accession>A0A7J5XLM6</accession>